<dbReference type="HOGENOM" id="CLU_1817260_0_0_1"/>
<reference evidence="2" key="1">
    <citation type="submission" date="2011-03" db="EMBL/GenBank/DDBJ databases">
        <title>The genome sequence of Vavraia culicis strain floridensis.</title>
        <authorList>
            <consortium name="The Broad Institute Genome Sequencing Platform"/>
            <person name="Cuomo C."/>
            <person name="Becnel J."/>
            <person name="Sanscrainte N."/>
            <person name="Young S.K."/>
            <person name="Zeng Q."/>
            <person name="Gargeya S."/>
            <person name="Fitzgerald M."/>
            <person name="Haas B."/>
            <person name="Abouelleil A."/>
            <person name="Alvarado L."/>
            <person name="Arachchi H.M."/>
            <person name="Berlin A."/>
            <person name="Chapman S.B."/>
            <person name="Gearin G."/>
            <person name="Goldberg J."/>
            <person name="Griggs A."/>
            <person name="Gujja S."/>
            <person name="Hansen M."/>
            <person name="Heiman D."/>
            <person name="Howarth C."/>
            <person name="Larimer J."/>
            <person name="Lui A."/>
            <person name="MacDonald P.J.P."/>
            <person name="McCowen C."/>
            <person name="Montmayeur A."/>
            <person name="Murphy C."/>
            <person name="Neiman D."/>
            <person name="Pearson M."/>
            <person name="Priest M."/>
            <person name="Roberts A."/>
            <person name="Saif S."/>
            <person name="Shea T."/>
            <person name="Sisk P."/>
            <person name="Stolte C."/>
            <person name="Sykes S."/>
            <person name="Wortman J."/>
            <person name="Nusbaum C."/>
            <person name="Birren B."/>
        </authorList>
    </citation>
    <scope>NUCLEOTIDE SEQUENCE [LARGE SCALE GENOMIC DNA]</scope>
    <source>
        <strain evidence="2">floridensis</strain>
    </source>
</reference>
<dbReference type="AlphaFoldDB" id="L2GT44"/>
<dbReference type="Proteomes" id="UP000011081">
    <property type="component" value="Unassembled WGS sequence"/>
</dbReference>
<sequence length="142" mass="16026">MILMIYSVTTGAQNQCIATWPGTQRFFIAASTTVIPEWTDRFTIVSNKFLLGTVFNQLYHRYNTALSGKIIPIMELSPKGSFSTRNTVNISLASTNSGHNGYLSTEKQFCNSYSLYNMLLLRYYCQTNPSKVHSETTCRLLA</sequence>
<evidence type="ECO:0000313" key="2">
    <source>
        <dbReference type="Proteomes" id="UP000011081"/>
    </source>
</evidence>
<dbReference type="RefSeq" id="XP_008074985.1">
    <property type="nucleotide sequence ID" value="XM_008076794.1"/>
</dbReference>
<dbReference type="GeneID" id="19879839"/>
<dbReference type="EMBL" id="GL877441">
    <property type="protein sequence ID" value="ELA46537.1"/>
    <property type="molecule type" value="Genomic_DNA"/>
</dbReference>
<gene>
    <name evidence="1" type="ORF">VCUG_01970</name>
</gene>
<protein>
    <submittedName>
        <fullName evidence="1">Uncharacterized protein</fullName>
    </submittedName>
</protein>
<organism evidence="1 2">
    <name type="scientific">Vavraia culicis (isolate floridensis)</name>
    <name type="common">Microsporidian parasite</name>
    <dbReference type="NCBI Taxonomy" id="948595"/>
    <lineage>
        <taxon>Eukaryota</taxon>
        <taxon>Fungi</taxon>
        <taxon>Fungi incertae sedis</taxon>
        <taxon>Microsporidia</taxon>
        <taxon>Pleistophoridae</taxon>
        <taxon>Vavraia</taxon>
    </lineage>
</organism>
<accession>L2GT44</accession>
<name>L2GT44_VAVCU</name>
<proteinExistence type="predicted"/>
<dbReference type="VEuPathDB" id="MicrosporidiaDB:VCUG_01970"/>
<dbReference type="InParanoid" id="L2GT44"/>
<evidence type="ECO:0000313" key="1">
    <source>
        <dbReference type="EMBL" id="ELA46537.1"/>
    </source>
</evidence>
<keyword evidence="2" id="KW-1185">Reference proteome</keyword>